<feature type="region of interest" description="Disordered" evidence="1">
    <location>
        <begin position="42"/>
        <end position="70"/>
    </location>
</feature>
<name>A0A4D8R7E3_AZOBR</name>
<organism evidence="2 3">
    <name type="scientific">Azospirillum brasilense</name>
    <dbReference type="NCBI Taxonomy" id="192"/>
    <lineage>
        <taxon>Bacteria</taxon>
        <taxon>Pseudomonadati</taxon>
        <taxon>Pseudomonadota</taxon>
        <taxon>Alphaproteobacteria</taxon>
        <taxon>Rhodospirillales</taxon>
        <taxon>Azospirillaceae</taxon>
        <taxon>Azospirillum</taxon>
    </lineage>
</organism>
<protein>
    <submittedName>
        <fullName evidence="2">Uncharacterized protein</fullName>
    </submittedName>
</protein>
<gene>
    <name evidence="2" type="ORF">D3868_29485</name>
</gene>
<reference evidence="2 3" key="1">
    <citation type="submission" date="2018-09" db="EMBL/GenBank/DDBJ databases">
        <title>Whole genome based analysis of evolution and adaptive divergence in Indian and Brazilian strains of Azospirillum brasilense.</title>
        <authorList>
            <person name="Singh C."/>
            <person name="Tripathi A.K."/>
        </authorList>
    </citation>
    <scope>NUCLEOTIDE SEQUENCE [LARGE SCALE GENOMIC DNA]</scope>
    <source>
        <strain evidence="2 3">MTCC4038</strain>
        <plasmid evidence="2 3">p4</plasmid>
    </source>
</reference>
<evidence type="ECO:0000313" key="3">
    <source>
        <dbReference type="Proteomes" id="UP000298774"/>
    </source>
</evidence>
<dbReference type="AlphaFoldDB" id="A0A4D8R7E3"/>
<dbReference type="EMBL" id="CP032343">
    <property type="protein sequence ID" value="QCO13162.1"/>
    <property type="molecule type" value="Genomic_DNA"/>
</dbReference>
<proteinExistence type="predicted"/>
<keyword evidence="2" id="KW-0614">Plasmid</keyword>
<evidence type="ECO:0000256" key="1">
    <source>
        <dbReference type="SAM" id="MobiDB-lite"/>
    </source>
</evidence>
<evidence type="ECO:0000313" key="2">
    <source>
        <dbReference type="EMBL" id="QCO13162.1"/>
    </source>
</evidence>
<accession>A0A4D8R7E3</accession>
<dbReference type="Proteomes" id="UP000298774">
    <property type="component" value="Plasmid p4"/>
</dbReference>
<geneLocation type="plasmid" evidence="2 3">
    <name>p4</name>
</geneLocation>
<sequence length="70" mass="7340">MFLSACTTATMIHPGMQEGRMAGLLQERTGRAAHANAALAACPRRQPDQAERCQAQAPAGGTPPVRTPLV</sequence>